<sequence length="638" mass="72518">MIRRLRFESRKIHPTEIRTSISPSSAVELNTTSAASDVVFDCCAHEHIGGGGEEGGTLRYREHCCFRSADSDVLVEGNVLSVYPERYCSPVASLVLTDSSQLTSDSQHLDVLSVYPERYCSPVASLVLTDSSQLTSDSQHLGLTSVRYAKRPSKRALRDIYASRVPKLTPQLMSSDYLDDAETQYILKQLRRRKAMFKNRNKPIHDYWNDYTSVYPKRPRKFQRVLKLPQDVYDPVVKIDTHKSSQEDDTSNTKTTSLEDEGGNDAEETPSKILQQRRPQKPTGRRLIEYPQNLKNNVRGIQISDESNQSSSREERSGENVRPRSSWALKHITPLKKRSRGDKNSKSAKLVAYRIERPSTIFINSDASMEVSPHKFVTADNYVHSSEEMYPVVIKDSDNSLELYPQNELSSEVVESNSFEGSPQEEDEDQSLVTVQSEESPEQPQARRKGIGNRRTFYANPQEQDGRTLLILQSEETQGNSQRRRWDGMKHRVSYDPEILPQKKLGTPRNSPKETSPSDGEDPDGQENTSGESDEWPPKEDANNPDRPRTGRREEGECLQDDRWPIGSGEDIRICVCDYHISVRGMVCNPPSEGPESKQGRAWAKRKHASSIKKWKPSKGLGKATKKKFLKQRRSFRP</sequence>
<feature type="compositionally biased region" description="Basic and acidic residues" evidence="1">
    <location>
        <begin position="312"/>
        <end position="322"/>
    </location>
</feature>
<feature type="compositionally biased region" description="Basic and acidic residues" evidence="1">
    <location>
        <begin position="484"/>
        <end position="495"/>
    </location>
</feature>
<dbReference type="EMBL" id="OE184488">
    <property type="protein sequence ID" value="CAD7576638.1"/>
    <property type="molecule type" value="Genomic_DNA"/>
</dbReference>
<proteinExistence type="predicted"/>
<feature type="compositionally biased region" description="Low complexity" evidence="1">
    <location>
        <begin position="301"/>
        <end position="311"/>
    </location>
</feature>
<reference evidence="2" key="1">
    <citation type="submission" date="2020-11" db="EMBL/GenBank/DDBJ databases">
        <authorList>
            <person name="Tran Van P."/>
        </authorList>
    </citation>
    <scope>NUCLEOTIDE SEQUENCE</scope>
</reference>
<name>A0A7R9JC71_TIMCA</name>
<accession>A0A7R9JC71</accession>
<feature type="compositionally biased region" description="Basic residues" evidence="1">
    <location>
        <begin position="624"/>
        <end position="638"/>
    </location>
</feature>
<feature type="compositionally biased region" description="Polar residues" evidence="1">
    <location>
        <begin position="508"/>
        <end position="518"/>
    </location>
</feature>
<protein>
    <submittedName>
        <fullName evidence="2">(California timema) hypothetical protein</fullName>
    </submittedName>
</protein>
<feature type="region of interest" description="Disordered" evidence="1">
    <location>
        <begin position="240"/>
        <end position="327"/>
    </location>
</feature>
<feature type="compositionally biased region" description="Basic and acidic residues" evidence="1">
    <location>
        <begin position="536"/>
        <end position="564"/>
    </location>
</feature>
<feature type="compositionally biased region" description="Acidic residues" evidence="1">
    <location>
        <begin position="258"/>
        <end position="268"/>
    </location>
</feature>
<gene>
    <name evidence="2" type="ORF">TCMB3V08_LOCUS9203</name>
</gene>
<feature type="compositionally biased region" description="Basic residues" evidence="1">
    <location>
        <begin position="603"/>
        <end position="617"/>
    </location>
</feature>
<feature type="region of interest" description="Disordered" evidence="1">
    <location>
        <begin position="590"/>
        <end position="638"/>
    </location>
</feature>
<organism evidence="2">
    <name type="scientific">Timema californicum</name>
    <name type="common">California timema</name>
    <name type="synonym">Walking stick</name>
    <dbReference type="NCBI Taxonomy" id="61474"/>
    <lineage>
        <taxon>Eukaryota</taxon>
        <taxon>Metazoa</taxon>
        <taxon>Ecdysozoa</taxon>
        <taxon>Arthropoda</taxon>
        <taxon>Hexapoda</taxon>
        <taxon>Insecta</taxon>
        <taxon>Pterygota</taxon>
        <taxon>Neoptera</taxon>
        <taxon>Polyneoptera</taxon>
        <taxon>Phasmatodea</taxon>
        <taxon>Timematodea</taxon>
        <taxon>Timematoidea</taxon>
        <taxon>Timematidae</taxon>
        <taxon>Timema</taxon>
    </lineage>
</organism>
<feature type="compositionally biased region" description="Low complexity" evidence="1">
    <location>
        <begin position="411"/>
        <end position="420"/>
    </location>
</feature>
<dbReference type="AlphaFoldDB" id="A0A7R9JC71"/>
<feature type="region of interest" description="Disordered" evidence="1">
    <location>
        <begin position="411"/>
        <end position="566"/>
    </location>
</feature>
<evidence type="ECO:0000256" key="1">
    <source>
        <dbReference type="SAM" id="MobiDB-lite"/>
    </source>
</evidence>
<evidence type="ECO:0000313" key="2">
    <source>
        <dbReference type="EMBL" id="CAD7576638.1"/>
    </source>
</evidence>